<comment type="caution">
    <text evidence="3">The sequence shown here is derived from an EMBL/GenBank/DDBJ whole genome shotgun (WGS) entry which is preliminary data.</text>
</comment>
<feature type="region of interest" description="Disordered" evidence="1">
    <location>
        <begin position="144"/>
        <end position="189"/>
    </location>
</feature>
<feature type="compositionally biased region" description="Low complexity" evidence="1">
    <location>
        <begin position="179"/>
        <end position="189"/>
    </location>
</feature>
<evidence type="ECO:0000313" key="3">
    <source>
        <dbReference type="EMBL" id="GGM59829.1"/>
    </source>
</evidence>
<name>A0A917U5G4_9ACTN</name>
<dbReference type="AlphaFoldDB" id="A0A917U5G4"/>
<evidence type="ECO:0000256" key="1">
    <source>
        <dbReference type="SAM" id="MobiDB-lite"/>
    </source>
</evidence>
<organism evidence="3 4">
    <name type="scientific">Micromonospora sonchi</name>
    <dbReference type="NCBI Taxonomy" id="1763543"/>
    <lineage>
        <taxon>Bacteria</taxon>
        <taxon>Bacillati</taxon>
        <taxon>Actinomycetota</taxon>
        <taxon>Actinomycetes</taxon>
        <taxon>Micromonosporales</taxon>
        <taxon>Micromonosporaceae</taxon>
        <taxon>Micromonospora</taxon>
    </lineage>
</organism>
<protein>
    <recommendedName>
        <fullName evidence="2">Peptidase S33 tripeptidyl aminopeptidase-like C-terminal domain-containing protein</fullName>
    </recommendedName>
</protein>
<gene>
    <name evidence="3" type="ORF">GCM10011608_51150</name>
</gene>
<keyword evidence="4" id="KW-1185">Reference proteome</keyword>
<accession>A0A917U5G4</accession>
<reference evidence="3" key="1">
    <citation type="journal article" date="2014" name="Int. J. Syst. Evol. Microbiol.">
        <title>Complete genome sequence of Corynebacterium casei LMG S-19264T (=DSM 44701T), isolated from a smear-ripened cheese.</title>
        <authorList>
            <consortium name="US DOE Joint Genome Institute (JGI-PGF)"/>
            <person name="Walter F."/>
            <person name="Albersmeier A."/>
            <person name="Kalinowski J."/>
            <person name="Ruckert C."/>
        </authorList>
    </citation>
    <scope>NUCLEOTIDE SEQUENCE</scope>
    <source>
        <strain evidence="3">CGMCC 4.7312</strain>
    </source>
</reference>
<dbReference type="InterPro" id="IPR013595">
    <property type="entry name" value="Pept_S33_TAP-like_C"/>
</dbReference>
<dbReference type="Pfam" id="PF08386">
    <property type="entry name" value="Abhydrolase_4"/>
    <property type="match status" value="1"/>
</dbReference>
<reference evidence="3" key="2">
    <citation type="submission" date="2020-09" db="EMBL/GenBank/DDBJ databases">
        <authorList>
            <person name="Sun Q."/>
            <person name="Zhou Y."/>
        </authorList>
    </citation>
    <scope>NUCLEOTIDE SEQUENCE</scope>
    <source>
        <strain evidence="3">CGMCC 4.7312</strain>
    </source>
</reference>
<feature type="domain" description="Peptidase S33 tripeptidyl aminopeptidase-like C-terminal" evidence="2">
    <location>
        <begin position="30"/>
        <end position="133"/>
    </location>
</feature>
<proteinExistence type="predicted"/>
<dbReference type="Proteomes" id="UP000608890">
    <property type="component" value="Unassembled WGS sequence"/>
</dbReference>
<evidence type="ECO:0000313" key="4">
    <source>
        <dbReference type="Proteomes" id="UP000608890"/>
    </source>
</evidence>
<dbReference type="EMBL" id="BMNB01000032">
    <property type="protein sequence ID" value="GGM59829.1"/>
    <property type="molecule type" value="Genomic_DNA"/>
</dbReference>
<evidence type="ECO:0000259" key="2">
    <source>
        <dbReference type="Pfam" id="PF08386"/>
    </source>
</evidence>
<sequence length="189" mass="20508">MLGVDCTDANHPKDAASWAARATKADQRDPHFGRLWTWLSAPCARDSWTVRDENRFTGPFNRRTVSPVLVVGNYWDPATNYNGAVATSKLLPNRRLLSSDSWGHTAYGTSACVTGAVDAYLIRLTLPKKGKLCKGDVQPFKDLPESGAVQRAETSKSDLAAEGTPRRGEPKQLPPVVAPLPAVGPLTVR</sequence>